<dbReference type="PROSITE" id="PS51118">
    <property type="entry name" value="HTH_HXLR"/>
    <property type="match status" value="1"/>
</dbReference>
<reference evidence="5 6" key="1">
    <citation type="journal article" date="2003" name="DNA Res.">
        <title>Complete genome structure of Gloeobacter violaceus PCC 7421, a cyanobacterium that lacks thylakoids.</title>
        <authorList>
            <person name="Nakamura Y."/>
            <person name="Kaneko T."/>
            <person name="Sato S."/>
            <person name="Mimuro M."/>
            <person name="Miyashita H."/>
            <person name="Tsuchiya T."/>
            <person name="Sasamoto S."/>
            <person name="Watanabe A."/>
            <person name="Kawashima K."/>
            <person name="Kishida Y."/>
            <person name="Kiyokawa C."/>
            <person name="Kohara M."/>
            <person name="Matsumoto M."/>
            <person name="Matsuno A."/>
            <person name="Nakazaki N."/>
            <person name="Shimpo S."/>
            <person name="Takeuchi C."/>
            <person name="Yamada M."/>
            <person name="Tabata S."/>
        </authorList>
    </citation>
    <scope>NUCLEOTIDE SEQUENCE [LARGE SCALE GENOMIC DNA]</scope>
    <source>
        <strain evidence="6">ATCC 29082 / PCC 7421</strain>
    </source>
</reference>
<evidence type="ECO:0000313" key="6">
    <source>
        <dbReference type="Proteomes" id="UP000000557"/>
    </source>
</evidence>
<organism evidence="5 6">
    <name type="scientific">Gloeobacter violaceus (strain ATCC 29082 / PCC 7421)</name>
    <dbReference type="NCBI Taxonomy" id="251221"/>
    <lineage>
        <taxon>Bacteria</taxon>
        <taxon>Bacillati</taxon>
        <taxon>Cyanobacteriota</taxon>
        <taxon>Cyanophyceae</taxon>
        <taxon>Gloeobacterales</taxon>
        <taxon>Gloeobacteraceae</taxon>
        <taxon>Gloeobacter</taxon>
    </lineage>
</organism>
<feature type="domain" description="HTH hxlR-type" evidence="4">
    <location>
        <begin position="1"/>
        <end position="98"/>
    </location>
</feature>
<dbReference type="GO" id="GO:0032993">
    <property type="term" value="C:protein-DNA complex"/>
    <property type="evidence" value="ECO:0000318"/>
    <property type="project" value="GO_Central"/>
</dbReference>
<keyword evidence="6" id="KW-1185">Reference proteome</keyword>
<dbReference type="AlphaFoldDB" id="Q7NFD6"/>
<reference evidence="5 6" key="2">
    <citation type="journal article" date="2003" name="DNA Res.">
        <title>Complete genome structure of Gloeobacter violaceus PCC 7421, a cyanobacterium that lacks thylakoids (supplement).</title>
        <authorList>
            <person name="Nakamura Y."/>
            <person name="Kaneko T."/>
            <person name="Sato S."/>
            <person name="Mimuro M."/>
            <person name="Miyashita H."/>
            <person name="Tsuchiya T."/>
            <person name="Sasamoto S."/>
            <person name="Watanabe A."/>
            <person name="Kawashima K."/>
            <person name="Kishida Y."/>
            <person name="Kiyokawa C."/>
            <person name="Kohara M."/>
            <person name="Matsumoto M."/>
            <person name="Matsuno A."/>
            <person name="Nakazaki N."/>
            <person name="Shimpo S."/>
            <person name="Takeuchi C."/>
            <person name="Yamada M."/>
            <person name="Tabata S."/>
        </authorList>
    </citation>
    <scope>NUCLEOTIDE SEQUENCE [LARGE SCALE GENOMIC DNA]</scope>
    <source>
        <strain evidence="6">ATCC 29082 / PCC 7421</strain>
    </source>
</reference>
<dbReference type="HOGENOM" id="CLU_111585_4_0_3"/>
<dbReference type="Pfam" id="PF01638">
    <property type="entry name" value="HxlR"/>
    <property type="match status" value="1"/>
</dbReference>
<dbReference type="Proteomes" id="UP000000557">
    <property type="component" value="Chromosome"/>
</dbReference>
<accession>Q7NFD6</accession>
<evidence type="ECO:0000313" key="5">
    <source>
        <dbReference type="EMBL" id="BAC91531.1"/>
    </source>
</evidence>
<keyword evidence="1" id="KW-0805">Transcription regulation</keyword>
<dbReference type="SUPFAM" id="SSF46785">
    <property type="entry name" value="Winged helix' DNA-binding domain"/>
    <property type="match status" value="1"/>
</dbReference>
<proteinExistence type="predicted"/>
<name>Q7NFD6_GLOVI</name>
<dbReference type="EnsemblBacteria" id="BAC91531">
    <property type="protein sequence ID" value="BAC91531"/>
    <property type="gene ID" value="BAC91531"/>
</dbReference>
<sequence>MMRIVEEALGCKWSLEILNQVRRGVHRPGALARSLDGLSTKVLNDRLGEFVRYGLLEKRSYPEIPPHVEYTLTDFGRRFVDVLDSIEQLQREVSDPEK</sequence>
<evidence type="ECO:0000259" key="4">
    <source>
        <dbReference type="PROSITE" id="PS51118"/>
    </source>
</evidence>
<gene>
    <name evidence="5" type="ordered locus">gsl3590</name>
</gene>
<dbReference type="PANTHER" id="PTHR33204">
    <property type="entry name" value="TRANSCRIPTIONAL REGULATOR, MARR FAMILY"/>
    <property type="match status" value="1"/>
</dbReference>
<dbReference type="GO" id="GO:0006355">
    <property type="term" value="P:regulation of DNA-templated transcription"/>
    <property type="evidence" value="ECO:0000318"/>
    <property type="project" value="GO_Central"/>
</dbReference>
<dbReference type="STRING" id="251221.gene:10761105"/>
<protein>
    <submittedName>
        <fullName evidence="5">Gsl3590 protein</fullName>
    </submittedName>
</protein>
<dbReference type="InterPro" id="IPR036388">
    <property type="entry name" value="WH-like_DNA-bd_sf"/>
</dbReference>
<dbReference type="InParanoid" id="Q7NFD6"/>
<evidence type="ECO:0000256" key="2">
    <source>
        <dbReference type="ARBA" id="ARBA00023125"/>
    </source>
</evidence>
<dbReference type="InterPro" id="IPR036390">
    <property type="entry name" value="WH_DNA-bd_sf"/>
</dbReference>
<evidence type="ECO:0000256" key="1">
    <source>
        <dbReference type="ARBA" id="ARBA00023015"/>
    </source>
</evidence>
<evidence type="ECO:0000256" key="3">
    <source>
        <dbReference type="ARBA" id="ARBA00023163"/>
    </source>
</evidence>
<keyword evidence="2" id="KW-0238">DNA-binding</keyword>
<dbReference type="GO" id="GO:0003677">
    <property type="term" value="F:DNA binding"/>
    <property type="evidence" value="ECO:0007669"/>
    <property type="project" value="UniProtKB-KW"/>
</dbReference>
<dbReference type="InterPro" id="IPR002577">
    <property type="entry name" value="HTH_HxlR"/>
</dbReference>
<keyword evidence="3" id="KW-0804">Transcription</keyword>
<dbReference type="PATRIC" id="fig|251221.4.peg.3624"/>
<dbReference type="GO" id="GO:0003700">
    <property type="term" value="F:DNA-binding transcription factor activity"/>
    <property type="evidence" value="ECO:0000318"/>
    <property type="project" value="GO_Central"/>
</dbReference>
<dbReference type="KEGG" id="gvi:gsl3590"/>
<dbReference type="eggNOG" id="COG1733">
    <property type="taxonomic scope" value="Bacteria"/>
</dbReference>
<dbReference type="OrthoDB" id="9791143at2"/>
<dbReference type="PANTHER" id="PTHR33204:SF37">
    <property type="entry name" value="HTH-TYPE TRANSCRIPTIONAL REGULATOR YODB"/>
    <property type="match status" value="1"/>
</dbReference>
<dbReference type="PhylomeDB" id="Q7NFD6"/>
<dbReference type="Gene3D" id="1.10.10.10">
    <property type="entry name" value="Winged helix-like DNA-binding domain superfamily/Winged helix DNA-binding domain"/>
    <property type="match status" value="1"/>
</dbReference>
<dbReference type="EMBL" id="BA000045">
    <property type="protein sequence ID" value="BAC91531.1"/>
    <property type="molecule type" value="Genomic_DNA"/>
</dbReference>